<evidence type="ECO:0000256" key="1">
    <source>
        <dbReference type="SAM" id="SignalP"/>
    </source>
</evidence>
<feature type="signal peptide" evidence="1">
    <location>
        <begin position="1"/>
        <end position="19"/>
    </location>
</feature>
<gene>
    <name evidence="2" type="ORF">ABVT11_00800</name>
</gene>
<protein>
    <submittedName>
        <fullName evidence="2">DUF1161 domain-containing protein</fullName>
    </submittedName>
</protein>
<dbReference type="InterPro" id="IPR010595">
    <property type="entry name" value="DUF1161"/>
</dbReference>
<keyword evidence="1" id="KW-0732">Signal</keyword>
<feature type="chain" id="PRO_5045414381" evidence="1">
    <location>
        <begin position="20"/>
        <end position="85"/>
    </location>
</feature>
<dbReference type="Pfam" id="PF06649">
    <property type="entry name" value="DUF1161"/>
    <property type="match status" value="1"/>
</dbReference>
<proteinExistence type="predicted"/>
<dbReference type="RefSeq" id="WP_345926383.1">
    <property type="nucleotide sequence ID" value="NZ_JBDIVF010000003.1"/>
</dbReference>
<name>A0ABV2CKB3_9RHOO</name>
<reference evidence="2 3" key="1">
    <citation type="submission" date="2024-07" db="EMBL/GenBank/DDBJ databases">
        <title>Uliginosibacterium paludis KCTC:42655.</title>
        <authorList>
            <person name="Kim M.K."/>
        </authorList>
    </citation>
    <scope>NUCLEOTIDE SEQUENCE [LARGE SCALE GENOMIC DNA]</scope>
    <source>
        <strain evidence="2 3">KCTC 42655</strain>
    </source>
</reference>
<comment type="caution">
    <text evidence="2">The sequence shown here is derived from an EMBL/GenBank/DDBJ whole genome shotgun (WGS) entry which is preliminary data.</text>
</comment>
<evidence type="ECO:0000313" key="2">
    <source>
        <dbReference type="EMBL" id="MET1488345.1"/>
    </source>
</evidence>
<dbReference type="Proteomes" id="UP001548590">
    <property type="component" value="Unassembled WGS sequence"/>
</dbReference>
<dbReference type="EMBL" id="JBEWLZ010000001">
    <property type="protein sequence ID" value="MET1488345.1"/>
    <property type="molecule type" value="Genomic_DNA"/>
</dbReference>
<evidence type="ECO:0000313" key="3">
    <source>
        <dbReference type="Proteomes" id="UP001548590"/>
    </source>
</evidence>
<organism evidence="2 3">
    <name type="scientific">Uliginosibacterium paludis</name>
    <dbReference type="NCBI Taxonomy" id="1615952"/>
    <lineage>
        <taxon>Bacteria</taxon>
        <taxon>Pseudomonadati</taxon>
        <taxon>Pseudomonadota</taxon>
        <taxon>Betaproteobacteria</taxon>
        <taxon>Rhodocyclales</taxon>
        <taxon>Zoogloeaceae</taxon>
        <taxon>Uliginosibacterium</taxon>
    </lineage>
</organism>
<sequence length="85" mass="8550">MKRVVIALSLAALSVPAFAKMDCAELKSAIAAKIESKGVTAYTLEVVDKGQGGSARIVGSCEGGAKEIAYVRGKAAPAAAAPESK</sequence>
<accession>A0ABV2CKB3</accession>
<keyword evidence="3" id="KW-1185">Reference proteome</keyword>